<dbReference type="OrthoDB" id="8247916at2"/>
<dbReference type="Proteomes" id="UP000298225">
    <property type="component" value="Unassembled WGS sequence"/>
</dbReference>
<protein>
    <submittedName>
        <fullName evidence="1">Uncharacterized protein</fullName>
    </submittedName>
</protein>
<gene>
    <name evidence="1" type="ORF">E4K66_35770</name>
</gene>
<organism evidence="1 2">
    <name type="scientific">Bradyrhizobium frederickii</name>
    <dbReference type="NCBI Taxonomy" id="2560054"/>
    <lineage>
        <taxon>Bacteria</taxon>
        <taxon>Pseudomonadati</taxon>
        <taxon>Pseudomonadota</taxon>
        <taxon>Alphaproteobacteria</taxon>
        <taxon>Hyphomicrobiales</taxon>
        <taxon>Nitrobacteraceae</taxon>
        <taxon>Bradyrhizobium</taxon>
    </lineage>
</organism>
<keyword evidence="2" id="KW-1185">Reference proteome</keyword>
<dbReference type="RefSeq" id="WP_126261862.1">
    <property type="nucleotide sequence ID" value="NZ_SPQU01000036.1"/>
</dbReference>
<reference evidence="1 2" key="1">
    <citation type="submission" date="2019-03" db="EMBL/GenBank/DDBJ databases">
        <title>Bradyrhizobium strains diversity isolated from Chamaecrista fasciculata.</title>
        <authorList>
            <person name="Urquiaga M.C.O."/>
            <person name="Hungria M."/>
            <person name="Delamuta J.R.M."/>
        </authorList>
    </citation>
    <scope>NUCLEOTIDE SEQUENCE [LARGE SCALE GENOMIC DNA]</scope>
    <source>
        <strain evidence="1 2">CNPSo 3424</strain>
    </source>
</reference>
<dbReference type="AlphaFoldDB" id="A0A4Y9KUH3"/>
<sequence length="72" mass="7857">MNRLQKFVERGAFGEGPGRTAYVLNPMKLPDPSRGFEWHIVGDFLPGEAILADPGLKQVYEVALKRGCAAVA</sequence>
<dbReference type="EMBL" id="SPQU01000036">
    <property type="protein sequence ID" value="TFV30272.1"/>
    <property type="molecule type" value="Genomic_DNA"/>
</dbReference>
<proteinExistence type="predicted"/>
<accession>A0A4Y9KUH3</accession>
<evidence type="ECO:0000313" key="2">
    <source>
        <dbReference type="Proteomes" id="UP000298225"/>
    </source>
</evidence>
<evidence type="ECO:0000313" key="1">
    <source>
        <dbReference type="EMBL" id="TFV30272.1"/>
    </source>
</evidence>
<comment type="caution">
    <text evidence="1">The sequence shown here is derived from an EMBL/GenBank/DDBJ whole genome shotgun (WGS) entry which is preliminary data.</text>
</comment>
<name>A0A4Y9KUH3_9BRAD</name>